<dbReference type="EMBL" id="CP114014">
    <property type="protein sequence ID" value="XAY08421.1"/>
    <property type="molecule type" value="Genomic_DNA"/>
</dbReference>
<reference evidence="7" key="1">
    <citation type="submission" date="2022-12" db="EMBL/GenBank/DDBJ databases">
        <title>Paraconexibacter alkalitolerans sp. nov. and Baekduia alba sp. nov., isolated from soil and emended description of the genera Paraconexibacter (Chun et al., 2020) and Baekduia (An et al., 2020).</title>
        <authorList>
            <person name="Vieira S."/>
            <person name="Huber K.J."/>
            <person name="Geppert A."/>
            <person name="Wolf J."/>
            <person name="Neumann-Schaal M."/>
            <person name="Muesken M."/>
            <person name="Overmann J."/>
        </authorList>
    </citation>
    <scope>NUCLEOTIDE SEQUENCE</scope>
    <source>
        <strain evidence="7">AEG42_29</strain>
    </source>
</reference>
<dbReference type="PANTHER" id="PTHR43343:SF3">
    <property type="entry name" value="PROTEASE DO-LIKE 8, CHLOROPLASTIC"/>
    <property type="match status" value="1"/>
</dbReference>
<feature type="chain" id="PRO_5043470331" description="PDZ domain-containing protein" evidence="5">
    <location>
        <begin position="22"/>
        <end position="403"/>
    </location>
</feature>
<evidence type="ECO:0000256" key="1">
    <source>
        <dbReference type="ARBA" id="ARBA00010541"/>
    </source>
</evidence>
<dbReference type="PROSITE" id="PS51257">
    <property type="entry name" value="PROKAR_LIPOPROTEIN"/>
    <property type="match status" value="1"/>
</dbReference>
<proteinExistence type="inferred from homology"/>
<dbReference type="RefSeq" id="WP_354699601.1">
    <property type="nucleotide sequence ID" value="NZ_CP114014.1"/>
</dbReference>
<dbReference type="InterPro" id="IPR051201">
    <property type="entry name" value="Chloro_Bact_Ser_Proteases"/>
</dbReference>
<dbReference type="PRINTS" id="PR00834">
    <property type="entry name" value="PROTEASES2C"/>
</dbReference>
<dbReference type="Pfam" id="PF13180">
    <property type="entry name" value="PDZ_2"/>
    <property type="match status" value="1"/>
</dbReference>
<organism evidence="7">
    <name type="scientific">Paraconexibacter sp. AEG42_29</name>
    <dbReference type="NCBI Taxonomy" id="2997339"/>
    <lineage>
        <taxon>Bacteria</taxon>
        <taxon>Bacillati</taxon>
        <taxon>Actinomycetota</taxon>
        <taxon>Thermoleophilia</taxon>
        <taxon>Solirubrobacterales</taxon>
        <taxon>Paraconexibacteraceae</taxon>
        <taxon>Paraconexibacter</taxon>
    </lineage>
</organism>
<keyword evidence="3" id="KW-0378">Hydrolase</keyword>
<evidence type="ECO:0000256" key="5">
    <source>
        <dbReference type="SAM" id="SignalP"/>
    </source>
</evidence>
<dbReference type="PANTHER" id="PTHR43343">
    <property type="entry name" value="PEPTIDASE S12"/>
    <property type="match status" value="1"/>
</dbReference>
<dbReference type="InterPro" id="IPR036034">
    <property type="entry name" value="PDZ_sf"/>
</dbReference>
<evidence type="ECO:0000256" key="4">
    <source>
        <dbReference type="SAM" id="MobiDB-lite"/>
    </source>
</evidence>
<evidence type="ECO:0000259" key="6">
    <source>
        <dbReference type="Pfam" id="PF13180"/>
    </source>
</evidence>
<dbReference type="InterPro" id="IPR001478">
    <property type="entry name" value="PDZ"/>
</dbReference>
<evidence type="ECO:0000256" key="3">
    <source>
        <dbReference type="ARBA" id="ARBA00022801"/>
    </source>
</evidence>
<dbReference type="SUPFAM" id="SSF50156">
    <property type="entry name" value="PDZ domain-like"/>
    <property type="match status" value="1"/>
</dbReference>
<dbReference type="InterPro" id="IPR001940">
    <property type="entry name" value="Peptidase_S1C"/>
</dbReference>
<protein>
    <recommendedName>
        <fullName evidence="6">PDZ domain-containing protein</fullName>
    </recommendedName>
</protein>
<evidence type="ECO:0000256" key="2">
    <source>
        <dbReference type="ARBA" id="ARBA00022670"/>
    </source>
</evidence>
<dbReference type="Gene3D" id="2.40.10.10">
    <property type="entry name" value="Trypsin-like serine proteases"/>
    <property type="match status" value="2"/>
</dbReference>
<keyword evidence="2" id="KW-0645">Protease</keyword>
<accession>A0AAU7B3H5</accession>
<dbReference type="Gene3D" id="2.30.42.10">
    <property type="match status" value="1"/>
</dbReference>
<feature type="domain" description="PDZ" evidence="6">
    <location>
        <begin position="286"/>
        <end position="392"/>
    </location>
</feature>
<dbReference type="Pfam" id="PF13365">
    <property type="entry name" value="Trypsin_2"/>
    <property type="match status" value="1"/>
</dbReference>
<dbReference type="InterPro" id="IPR043504">
    <property type="entry name" value="Peptidase_S1_PA_chymotrypsin"/>
</dbReference>
<feature type="region of interest" description="Disordered" evidence="4">
    <location>
        <begin position="25"/>
        <end position="54"/>
    </location>
</feature>
<name>A0AAU7B3H5_9ACTN</name>
<comment type="similarity">
    <text evidence="1">Belongs to the peptidase S1C family.</text>
</comment>
<dbReference type="InterPro" id="IPR009003">
    <property type="entry name" value="Peptidase_S1_PA"/>
</dbReference>
<gene>
    <name evidence="7" type="ORF">DSM112329_05322</name>
</gene>
<dbReference type="GO" id="GO:0006508">
    <property type="term" value="P:proteolysis"/>
    <property type="evidence" value="ECO:0007669"/>
    <property type="project" value="UniProtKB-KW"/>
</dbReference>
<feature type="signal peptide" evidence="5">
    <location>
        <begin position="1"/>
        <end position="21"/>
    </location>
</feature>
<evidence type="ECO:0000313" key="7">
    <source>
        <dbReference type="EMBL" id="XAY08421.1"/>
    </source>
</evidence>
<sequence>MTPRPKLAAATLAAAAVLFTAGCGDDDKSASTSSPATAPASAVADATPSTSGSADEAVAKATGFDPSAIYKREGPGVVTVISAGLKAAAASGDDDSAGLGSGFVISSDGEIATNAHVVTSGEGDKITEAKRVYVKFSDGNEVEAKVVGFDPFADVALLKIAPTGLDLRPLPFGSVKNLKVGAPVAAIGSPFGEEQSLSVGVISATERSIQSLTGFSTTGAIQTDAAINHGNSGGPLLDANGDVLGINSQIRTESGDGTGVGFAVPVDVVKRSIDQLRKDGQVRYAYLGVSSRALYPQVAERFDLPVDKGVWVQELPKSGGPAKEAGITAGTREVTFQELPWTVGGDIIVGVDDTPIEDDADLAQALLPFEPGTTVTLKIYRDGKQQDVEVKLGERPLAVPPAG</sequence>
<dbReference type="KEGG" id="parq:DSM112329_05322"/>
<dbReference type="AlphaFoldDB" id="A0AAU7B3H5"/>
<dbReference type="SUPFAM" id="SSF50494">
    <property type="entry name" value="Trypsin-like serine proteases"/>
    <property type="match status" value="1"/>
</dbReference>
<keyword evidence="5" id="KW-0732">Signal</keyword>
<feature type="compositionally biased region" description="Low complexity" evidence="4">
    <location>
        <begin position="30"/>
        <end position="51"/>
    </location>
</feature>
<dbReference type="GO" id="GO:0004252">
    <property type="term" value="F:serine-type endopeptidase activity"/>
    <property type="evidence" value="ECO:0007669"/>
    <property type="project" value="InterPro"/>
</dbReference>